<dbReference type="Gene3D" id="1.10.260.40">
    <property type="entry name" value="lambda repressor-like DNA-binding domains"/>
    <property type="match status" value="1"/>
</dbReference>
<dbReference type="AlphaFoldDB" id="A0AAW9ZLB9"/>
<dbReference type="Proteomes" id="UP000587270">
    <property type="component" value="Unassembled WGS sequence"/>
</dbReference>
<accession>A0AAW9ZLB9</accession>
<protein>
    <submittedName>
        <fullName evidence="2">Helix-turn-helix transcriptional regulator</fullName>
    </submittedName>
</protein>
<dbReference type="PROSITE" id="PS50943">
    <property type="entry name" value="HTH_CROC1"/>
    <property type="match status" value="1"/>
</dbReference>
<evidence type="ECO:0000313" key="2">
    <source>
        <dbReference type="EMBL" id="NME23016.1"/>
    </source>
</evidence>
<evidence type="ECO:0000259" key="1">
    <source>
        <dbReference type="PROSITE" id="PS50943"/>
    </source>
</evidence>
<dbReference type="RefSeq" id="WP_086142116.1">
    <property type="nucleotide sequence ID" value="NZ_JABAFN010000058.1"/>
</dbReference>
<sequence length="151" mass="16815">MTQSRNTADSSYYKNVLTNMFATRVKKVMDDKNVSQSELARRAGLSRAAISSVLNSTKNPSLLTATAISRALDVSLDSLVAGNIADMPDPNQFKKMFKTDFLKELGQLVSDSKYYSSDFISMTQEQKDTVLRLIYAYLNVGRTGKPLNKKN</sequence>
<dbReference type="EMBL" id="JABAFN010000058">
    <property type="protein sequence ID" value="NME23016.1"/>
    <property type="molecule type" value="Genomic_DNA"/>
</dbReference>
<reference evidence="2 3" key="1">
    <citation type="submission" date="2020-04" db="EMBL/GenBank/DDBJ databases">
        <authorList>
            <person name="Hitch T.C.A."/>
            <person name="Wylensek D."/>
            <person name="Clavel T."/>
        </authorList>
    </citation>
    <scope>NUCLEOTIDE SEQUENCE [LARGE SCALE GENOMIC DNA]</scope>
    <source>
        <strain evidence="2 3">WCA-386-APC-4I</strain>
    </source>
</reference>
<feature type="domain" description="HTH cro/C1-type" evidence="1">
    <location>
        <begin position="25"/>
        <end position="79"/>
    </location>
</feature>
<dbReference type="GO" id="GO:0003677">
    <property type="term" value="F:DNA binding"/>
    <property type="evidence" value="ECO:0007669"/>
    <property type="project" value="InterPro"/>
</dbReference>
<name>A0AAW9ZLB9_LIMRT</name>
<dbReference type="CDD" id="cd00093">
    <property type="entry name" value="HTH_XRE"/>
    <property type="match status" value="1"/>
</dbReference>
<dbReference type="SMART" id="SM00530">
    <property type="entry name" value="HTH_XRE"/>
    <property type="match status" value="1"/>
</dbReference>
<organism evidence="2 3">
    <name type="scientific">Limosilactobacillus reuteri</name>
    <name type="common">Lactobacillus reuteri</name>
    <dbReference type="NCBI Taxonomy" id="1598"/>
    <lineage>
        <taxon>Bacteria</taxon>
        <taxon>Bacillati</taxon>
        <taxon>Bacillota</taxon>
        <taxon>Bacilli</taxon>
        <taxon>Lactobacillales</taxon>
        <taxon>Lactobacillaceae</taxon>
        <taxon>Limosilactobacillus</taxon>
    </lineage>
</organism>
<gene>
    <name evidence="2" type="ORF">HF865_10085</name>
</gene>
<proteinExistence type="predicted"/>
<evidence type="ECO:0000313" key="3">
    <source>
        <dbReference type="Proteomes" id="UP000587270"/>
    </source>
</evidence>
<dbReference type="Pfam" id="PF01381">
    <property type="entry name" value="HTH_3"/>
    <property type="match status" value="1"/>
</dbReference>
<dbReference type="SUPFAM" id="SSF47413">
    <property type="entry name" value="lambda repressor-like DNA-binding domains"/>
    <property type="match status" value="1"/>
</dbReference>
<comment type="caution">
    <text evidence="2">The sequence shown here is derived from an EMBL/GenBank/DDBJ whole genome shotgun (WGS) entry which is preliminary data.</text>
</comment>
<dbReference type="InterPro" id="IPR010982">
    <property type="entry name" value="Lambda_DNA-bd_dom_sf"/>
</dbReference>
<dbReference type="InterPro" id="IPR001387">
    <property type="entry name" value="Cro/C1-type_HTH"/>
</dbReference>